<dbReference type="RefSeq" id="XP_007911429.1">
    <property type="nucleotide sequence ID" value="XM_007913238.1"/>
</dbReference>
<keyword evidence="3" id="KW-1185">Reference proteome</keyword>
<dbReference type="OrthoDB" id="17053at2759"/>
<evidence type="ECO:0000313" key="2">
    <source>
        <dbReference type="EMBL" id="EOO03993.1"/>
    </source>
</evidence>
<sequence length="414" mass="46952">MDGEPPMSDDLLKEKLRLIEESRVPETPAPPRRKLAYIREISGISHICSSSEKVVATVDGWKVAVDPRMFNKGDLALFIEIDAFLPAADKRFKSLGALQIYNEIPGYRVQTRVFGSGKNKVLSQGILLPLADFPEVNDTIQILRDGLSWLKSKEVIKKLILMFHEGMDFSELLKITKWVEPEEKTVSQLGHFPTLIHKTNHERVQKCPNLFTKAKYKHRVYQESVKMDGTSMTVYFVNNGNEAAYRSLHRMHPDCVGAHMIWPNGRFGVCSHHHDLNELGDSMYWAAARAAGLPAKLARLGRSVAVQGELCGDGIHRNREGLPPGAREFFVFAIWDIDRQAYLHPRETERRAGELGLKHVPVLGYVRIRDIASSQDDLLQRAARRDGEGLVFKCVQDGRWFKVISNTYLLENNL</sequence>
<protein>
    <submittedName>
        <fullName evidence="2">Putative rna drb0094 family protein</fullName>
    </submittedName>
</protein>
<dbReference type="Proteomes" id="UP000014074">
    <property type="component" value="Unassembled WGS sequence"/>
</dbReference>
<evidence type="ECO:0000313" key="3">
    <source>
        <dbReference type="Proteomes" id="UP000014074"/>
    </source>
</evidence>
<gene>
    <name evidence="2" type="ORF">UCRPA7_644</name>
</gene>
<name>R8BXB5_PHAM7</name>
<reference evidence="3" key="1">
    <citation type="journal article" date="2013" name="Genome Announc.">
        <title>Draft genome sequence of the ascomycete Phaeoacremonium aleophilum strain UCR-PA7, a causal agent of the esca disease complex in grapevines.</title>
        <authorList>
            <person name="Blanco-Ulate B."/>
            <person name="Rolshausen P."/>
            <person name="Cantu D."/>
        </authorList>
    </citation>
    <scope>NUCLEOTIDE SEQUENCE [LARGE SCALE GENOMIC DNA]</scope>
    <source>
        <strain evidence="3">UCR-PA7</strain>
    </source>
</reference>
<dbReference type="SUPFAM" id="SSF56091">
    <property type="entry name" value="DNA ligase/mRNA capping enzyme, catalytic domain"/>
    <property type="match status" value="1"/>
</dbReference>
<evidence type="ECO:0000259" key="1">
    <source>
        <dbReference type="Pfam" id="PF09414"/>
    </source>
</evidence>
<dbReference type="Pfam" id="PF09414">
    <property type="entry name" value="RNA_ligase"/>
    <property type="match status" value="1"/>
</dbReference>
<feature type="domain" description="RNA ligase" evidence="1">
    <location>
        <begin position="221"/>
        <end position="404"/>
    </location>
</feature>
<dbReference type="KEGG" id="tmn:UCRPA7_644"/>
<dbReference type="Gene3D" id="3.30.470.30">
    <property type="entry name" value="DNA ligase/mRNA capping enzyme"/>
    <property type="match status" value="1"/>
</dbReference>
<dbReference type="GeneID" id="19327096"/>
<dbReference type="eggNOG" id="ENOG502RXHP">
    <property type="taxonomic scope" value="Eukaryota"/>
</dbReference>
<dbReference type="Pfam" id="PF21189">
    <property type="entry name" value="PHA02142"/>
    <property type="match status" value="1"/>
</dbReference>
<organism evidence="2 3">
    <name type="scientific">Phaeoacremonium minimum (strain UCR-PA7)</name>
    <name type="common">Esca disease fungus</name>
    <name type="synonym">Togninia minima</name>
    <dbReference type="NCBI Taxonomy" id="1286976"/>
    <lineage>
        <taxon>Eukaryota</taxon>
        <taxon>Fungi</taxon>
        <taxon>Dikarya</taxon>
        <taxon>Ascomycota</taxon>
        <taxon>Pezizomycotina</taxon>
        <taxon>Sordariomycetes</taxon>
        <taxon>Sordariomycetidae</taxon>
        <taxon>Togniniales</taxon>
        <taxon>Togniniaceae</taxon>
        <taxon>Phaeoacremonium</taxon>
    </lineage>
</organism>
<accession>R8BXB5</accession>
<proteinExistence type="predicted"/>
<dbReference type="HOGENOM" id="CLU_061838_0_0_1"/>
<dbReference type="AlphaFoldDB" id="R8BXB5"/>
<dbReference type="InterPro" id="IPR021122">
    <property type="entry name" value="RNA_ligase_dom_REL/Rnl2"/>
</dbReference>
<dbReference type="EMBL" id="KB932812">
    <property type="protein sequence ID" value="EOO03993.1"/>
    <property type="molecule type" value="Genomic_DNA"/>
</dbReference>